<reference evidence="1" key="1">
    <citation type="submission" date="2018-11" db="EMBL/GenBank/DDBJ databases">
        <authorList>
            <person name="Grassa J C."/>
        </authorList>
    </citation>
    <scope>NUCLEOTIDE SEQUENCE [LARGE SCALE GENOMIC DNA]</scope>
</reference>
<evidence type="ECO:0000313" key="2">
    <source>
        <dbReference type="Proteomes" id="UP000596661"/>
    </source>
</evidence>
<reference evidence="1" key="2">
    <citation type="submission" date="2021-03" db="UniProtKB">
        <authorList>
            <consortium name="EnsemblPlants"/>
        </authorList>
    </citation>
    <scope>IDENTIFICATION</scope>
</reference>
<accession>A0A803P0Y9</accession>
<name>A0A803P0Y9_CANSA</name>
<keyword evidence="2" id="KW-1185">Reference proteome</keyword>
<dbReference type="Proteomes" id="UP000596661">
    <property type="component" value="Chromosome 2"/>
</dbReference>
<evidence type="ECO:0000313" key="1">
    <source>
        <dbReference type="EnsemblPlants" id="cds.evm.model.02.413"/>
    </source>
</evidence>
<protein>
    <submittedName>
        <fullName evidence="1">Uncharacterized protein</fullName>
    </submittedName>
</protein>
<sequence length="102" mass="11751">MVILMVWFTQLDRGPKGNHGLYLKAWDRLCLPKSRSSGKLQDGEMNLAFLAKWGGACWCDQSLAMSDLRREAKRKAFHVIFLKFDSGFRKVVKSTHFEEGAW</sequence>
<dbReference type="EnsemblPlants" id="evm.model.02.413">
    <property type="protein sequence ID" value="cds.evm.model.02.413"/>
    <property type="gene ID" value="evm.TU.02.413"/>
</dbReference>
<dbReference type="EMBL" id="UZAU01000107">
    <property type="status" value="NOT_ANNOTATED_CDS"/>
    <property type="molecule type" value="Genomic_DNA"/>
</dbReference>
<dbReference type="Gramene" id="evm.model.02.413">
    <property type="protein sequence ID" value="cds.evm.model.02.413"/>
    <property type="gene ID" value="evm.TU.02.413"/>
</dbReference>
<organism evidence="1 2">
    <name type="scientific">Cannabis sativa</name>
    <name type="common">Hemp</name>
    <name type="synonym">Marijuana</name>
    <dbReference type="NCBI Taxonomy" id="3483"/>
    <lineage>
        <taxon>Eukaryota</taxon>
        <taxon>Viridiplantae</taxon>
        <taxon>Streptophyta</taxon>
        <taxon>Embryophyta</taxon>
        <taxon>Tracheophyta</taxon>
        <taxon>Spermatophyta</taxon>
        <taxon>Magnoliopsida</taxon>
        <taxon>eudicotyledons</taxon>
        <taxon>Gunneridae</taxon>
        <taxon>Pentapetalae</taxon>
        <taxon>rosids</taxon>
        <taxon>fabids</taxon>
        <taxon>Rosales</taxon>
        <taxon>Cannabaceae</taxon>
        <taxon>Cannabis</taxon>
    </lineage>
</organism>
<dbReference type="AlphaFoldDB" id="A0A803P0Y9"/>
<proteinExistence type="predicted"/>